<protein>
    <submittedName>
        <fullName evidence="3">Uncharacterized protein</fullName>
    </submittedName>
</protein>
<feature type="region of interest" description="Disordered" evidence="1">
    <location>
        <begin position="253"/>
        <end position="301"/>
    </location>
</feature>
<evidence type="ECO:0000313" key="4">
    <source>
        <dbReference type="Proteomes" id="UP000297245"/>
    </source>
</evidence>
<evidence type="ECO:0000313" key="3">
    <source>
        <dbReference type="EMBL" id="THU97330.1"/>
    </source>
</evidence>
<dbReference type="EMBL" id="ML179158">
    <property type="protein sequence ID" value="THU97330.1"/>
    <property type="molecule type" value="Genomic_DNA"/>
</dbReference>
<dbReference type="Proteomes" id="UP000297245">
    <property type="component" value="Unassembled WGS sequence"/>
</dbReference>
<feature type="compositionally biased region" description="Pro residues" evidence="1">
    <location>
        <begin position="288"/>
        <end position="298"/>
    </location>
</feature>
<sequence>MPIAIAISKESEFLHRAYPYLFPSYRPKSSQWHKKVKDVRQRRLSRSIPGGGKGVRYSTASAVFSTSPLTQSDSLSEPLSLPYHANISTTSTLTTSMAGQPTVKKPLPSLPAPTPPTKTNVNPCSAPIVEQNVVPPPPAAKLKFHYVSDRTGSSNGDCQERRLPAIPRENRTYSAPLESSEQDIADIGLSIQGPPGIPRPSPPLPPKERHTSGEYIYTNSHSYQPGVPIPSRLFLLGLDKQVKVELAVHDRFKQSQAPSPLPPPNSSSNSNTSRHAYAYSTGPHICHSPPPLPPPPPAAAITGRSVHKLADDTSCSHRVVSPNFVNMPQAGVVTTGGKPSATVSSTAAVQVPVYPRQVNEASITAVPENSLAPVPRSPHVHFSQQDTPSTACSVDSGVVGSHSHATTKTKGGMNLKVPGHLDEEMVYPPSGHAAANGGNATSNASTDSHSTFCGLSTGLSVLNPTTTWMVNFRAFSAIMATAFLVLMTFFANL</sequence>
<keyword evidence="2" id="KW-0812">Transmembrane</keyword>
<gene>
    <name evidence="3" type="ORF">K435DRAFT_857729</name>
</gene>
<evidence type="ECO:0000256" key="1">
    <source>
        <dbReference type="SAM" id="MobiDB-lite"/>
    </source>
</evidence>
<name>A0A4S8M5J1_DENBC</name>
<accession>A0A4S8M5J1</accession>
<reference evidence="3 4" key="1">
    <citation type="journal article" date="2019" name="Nat. Ecol. Evol.">
        <title>Megaphylogeny resolves global patterns of mushroom evolution.</title>
        <authorList>
            <person name="Varga T."/>
            <person name="Krizsan K."/>
            <person name="Foldi C."/>
            <person name="Dima B."/>
            <person name="Sanchez-Garcia M."/>
            <person name="Sanchez-Ramirez S."/>
            <person name="Szollosi G.J."/>
            <person name="Szarkandi J.G."/>
            <person name="Papp V."/>
            <person name="Albert L."/>
            <person name="Andreopoulos W."/>
            <person name="Angelini C."/>
            <person name="Antonin V."/>
            <person name="Barry K.W."/>
            <person name="Bougher N.L."/>
            <person name="Buchanan P."/>
            <person name="Buyck B."/>
            <person name="Bense V."/>
            <person name="Catcheside P."/>
            <person name="Chovatia M."/>
            <person name="Cooper J."/>
            <person name="Damon W."/>
            <person name="Desjardin D."/>
            <person name="Finy P."/>
            <person name="Geml J."/>
            <person name="Haridas S."/>
            <person name="Hughes K."/>
            <person name="Justo A."/>
            <person name="Karasinski D."/>
            <person name="Kautmanova I."/>
            <person name="Kiss B."/>
            <person name="Kocsube S."/>
            <person name="Kotiranta H."/>
            <person name="LaButti K.M."/>
            <person name="Lechner B.E."/>
            <person name="Liimatainen K."/>
            <person name="Lipzen A."/>
            <person name="Lukacs Z."/>
            <person name="Mihaltcheva S."/>
            <person name="Morgado L.N."/>
            <person name="Niskanen T."/>
            <person name="Noordeloos M.E."/>
            <person name="Ohm R.A."/>
            <person name="Ortiz-Santana B."/>
            <person name="Ovrebo C."/>
            <person name="Racz N."/>
            <person name="Riley R."/>
            <person name="Savchenko A."/>
            <person name="Shiryaev A."/>
            <person name="Soop K."/>
            <person name="Spirin V."/>
            <person name="Szebenyi C."/>
            <person name="Tomsovsky M."/>
            <person name="Tulloss R.E."/>
            <person name="Uehling J."/>
            <person name="Grigoriev I.V."/>
            <person name="Vagvolgyi C."/>
            <person name="Papp T."/>
            <person name="Martin F.M."/>
            <person name="Miettinen O."/>
            <person name="Hibbett D.S."/>
            <person name="Nagy L.G."/>
        </authorList>
    </citation>
    <scope>NUCLEOTIDE SEQUENCE [LARGE SCALE GENOMIC DNA]</scope>
    <source>
        <strain evidence="3 4">CBS 962.96</strain>
    </source>
</reference>
<dbReference type="AlphaFoldDB" id="A0A4S8M5J1"/>
<keyword evidence="2" id="KW-1133">Transmembrane helix</keyword>
<dbReference type="OrthoDB" id="10686618at2759"/>
<keyword evidence="2" id="KW-0472">Membrane</keyword>
<evidence type="ECO:0000256" key="2">
    <source>
        <dbReference type="SAM" id="Phobius"/>
    </source>
</evidence>
<organism evidence="3 4">
    <name type="scientific">Dendrothele bispora (strain CBS 962.96)</name>
    <dbReference type="NCBI Taxonomy" id="1314807"/>
    <lineage>
        <taxon>Eukaryota</taxon>
        <taxon>Fungi</taxon>
        <taxon>Dikarya</taxon>
        <taxon>Basidiomycota</taxon>
        <taxon>Agaricomycotina</taxon>
        <taxon>Agaricomycetes</taxon>
        <taxon>Agaricomycetidae</taxon>
        <taxon>Agaricales</taxon>
        <taxon>Agaricales incertae sedis</taxon>
        <taxon>Dendrothele</taxon>
    </lineage>
</organism>
<proteinExistence type="predicted"/>
<keyword evidence="4" id="KW-1185">Reference proteome</keyword>
<feature type="transmembrane region" description="Helical" evidence="2">
    <location>
        <begin position="472"/>
        <end position="491"/>
    </location>
</feature>